<keyword evidence="2" id="KW-1185">Reference proteome</keyword>
<reference evidence="1 2" key="1">
    <citation type="submission" date="2020-08" db="EMBL/GenBank/DDBJ databases">
        <title>Genomic Encyclopedia of Type Strains, Phase IV (KMG-IV): sequencing the most valuable type-strain genomes for metagenomic binning, comparative biology and taxonomic classification.</title>
        <authorList>
            <person name="Goeker M."/>
        </authorList>
    </citation>
    <scope>NUCLEOTIDE SEQUENCE [LARGE SCALE GENOMIC DNA]</scope>
    <source>
        <strain evidence="1 2">YC6723</strain>
    </source>
</reference>
<dbReference type="AlphaFoldDB" id="A0A840FE22"/>
<comment type="caution">
    <text evidence="1">The sequence shown here is derived from an EMBL/GenBank/DDBJ whole genome shotgun (WGS) entry which is preliminary data.</text>
</comment>
<sequence length="62" mass="6664">MMDIVRPSDVDVINLATLNISKPQPGMRAASHGGGSSTSARFPRLFEEVNFLDLDGRVTGSM</sequence>
<evidence type="ECO:0000313" key="1">
    <source>
        <dbReference type="EMBL" id="MBB4155061.1"/>
    </source>
</evidence>
<dbReference type="Proteomes" id="UP000529795">
    <property type="component" value="Unassembled WGS sequence"/>
</dbReference>
<protein>
    <submittedName>
        <fullName evidence="1">Uncharacterized protein</fullName>
    </submittedName>
</protein>
<dbReference type="EMBL" id="JACIEV010000009">
    <property type="protein sequence ID" value="MBB4155061.1"/>
    <property type="molecule type" value="Genomic_DNA"/>
</dbReference>
<accession>A0A840FE22</accession>
<evidence type="ECO:0000313" key="2">
    <source>
        <dbReference type="Proteomes" id="UP000529795"/>
    </source>
</evidence>
<proteinExistence type="predicted"/>
<gene>
    <name evidence="1" type="ORF">GGQ80_002978</name>
</gene>
<name>A0A840FE22_9SPHN</name>
<organism evidence="1 2">
    <name type="scientific">Sphingomonas jinjuensis</name>
    <dbReference type="NCBI Taxonomy" id="535907"/>
    <lineage>
        <taxon>Bacteria</taxon>
        <taxon>Pseudomonadati</taxon>
        <taxon>Pseudomonadota</taxon>
        <taxon>Alphaproteobacteria</taxon>
        <taxon>Sphingomonadales</taxon>
        <taxon>Sphingomonadaceae</taxon>
        <taxon>Sphingomonas</taxon>
    </lineage>
</organism>
<dbReference type="RefSeq" id="WP_183986196.1">
    <property type="nucleotide sequence ID" value="NZ_JACIEV010000009.1"/>
</dbReference>